<evidence type="ECO:0000256" key="2">
    <source>
        <dbReference type="ARBA" id="ARBA00005546"/>
    </source>
</evidence>
<dbReference type="SUPFAM" id="SSF143870">
    <property type="entry name" value="PF0523-like"/>
    <property type="match status" value="1"/>
</dbReference>
<evidence type="ECO:0000256" key="3">
    <source>
        <dbReference type="ARBA" id="ARBA00022694"/>
    </source>
</evidence>
<gene>
    <name evidence="7" type="primary">LOC106470263</name>
</gene>
<dbReference type="PANTHER" id="PTHR15840">
    <property type="entry name" value="CGI-121 FAMILY MEMBER"/>
    <property type="match status" value="1"/>
</dbReference>
<dbReference type="Pfam" id="PF08617">
    <property type="entry name" value="CGI-121"/>
    <property type="match status" value="1"/>
</dbReference>
<organism evidence="6 7">
    <name type="scientific">Limulus polyphemus</name>
    <name type="common">Atlantic horseshoe crab</name>
    <dbReference type="NCBI Taxonomy" id="6850"/>
    <lineage>
        <taxon>Eukaryota</taxon>
        <taxon>Metazoa</taxon>
        <taxon>Ecdysozoa</taxon>
        <taxon>Arthropoda</taxon>
        <taxon>Chelicerata</taxon>
        <taxon>Merostomata</taxon>
        <taxon>Xiphosura</taxon>
        <taxon>Limulidae</taxon>
        <taxon>Limulus</taxon>
    </lineage>
</organism>
<name>A0ABM1BPP1_LIMPO</name>
<comment type="subcellular location">
    <subcellularLocation>
        <location evidence="1">Nucleus</location>
    </subcellularLocation>
</comment>
<sequence length="176" mass="19211">MSVTLELDKSLKVKITLTLFSDVTNSKELRQKLVEGSLQCSIIKPSLVLDTFQLLVAANKAVLSQQQGTLKTKGIYSEILYNLSPSKNITESLKTFGIGENDTSILVLVLNDIDGTKVNSISSVVKGKLASLDTLNMHTNEQEIKKVYKIKEAEQNCGSLLGSLVSRIAVKEIISI</sequence>
<keyword evidence="3" id="KW-0819">tRNA processing</keyword>
<comment type="similarity">
    <text evidence="2 5">Belongs to the CGI121/TPRKB family.</text>
</comment>
<dbReference type="RefSeq" id="XP_013786264.1">
    <property type="nucleotide sequence ID" value="XM_013930810.2"/>
</dbReference>
<evidence type="ECO:0000313" key="6">
    <source>
        <dbReference type="Proteomes" id="UP000694941"/>
    </source>
</evidence>
<dbReference type="PANTHER" id="PTHR15840:SF10">
    <property type="entry name" value="EKC_KEOPS COMPLEX SUBUNIT TPRKB"/>
    <property type="match status" value="1"/>
</dbReference>
<dbReference type="GeneID" id="106470263"/>
<keyword evidence="6" id="KW-1185">Reference proteome</keyword>
<evidence type="ECO:0000256" key="4">
    <source>
        <dbReference type="ARBA" id="ARBA00023242"/>
    </source>
</evidence>
<dbReference type="Proteomes" id="UP000694941">
    <property type="component" value="Unplaced"/>
</dbReference>
<dbReference type="NCBIfam" id="NF011465">
    <property type="entry name" value="PRK14886.1-1"/>
    <property type="match status" value="1"/>
</dbReference>
<dbReference type="InterPro" id="IPR036504">
    <property type="entry name" value="CGI121/TPRKB_sf"/>
</dbReference>
<evidence type="ECO:0000313" key="7">
    <source>
        <dbReference type="RefSeq" id="XP_013786264.1"/>
    </source>
</evidence>
<dbReference type="InterPro" id="IPR013926">
    <property type="entry name" value="CGI121/TPRKB"/>
</dbReference>
<protein>
    <submittedName>
        <fullName evidence="7">EKC/KEOPS complex subunit Tprkb-like</fullName>
    </submittedName>
</protein>
<keyword evidence="4 5" id="KW-0539">Nucleus</keyword>
<evidence type="ECO:0000256" key="1">
    <source>
        <dbReference type="ARBA" id="ARBA00004123"/>
    </source>
</evidence>
<dbReference type="Gene3D" id="3.30.2380.10">
    <property type="entry name" value="CGI121/TPRKB"/>
    <property type="match status" value="1"/>
</dbReference>
<evidence type="ECO:0000256" key="5">
    <source>
        <dbReference type="RuleBase" id="RU004398"/>
    </source>
</evidence>
<reference evidence="7" key="1">
    <citation type="submission" date="2025-08" db="UniProtKB">
        <authorList>
            <consortium name="RefSeq"/>
        </authorList>
    </citation>
    <scope>IDENTIFICATION</scope>
    <source>
        <tissue evidence="7">Muscle</tissue>
    </source>
</reference>
<proteinExistence type="inferred from homology"/>
<accession>A0ABM1BPP1</accession>